<feature type="domain" description="CCHC-type" evidence="4">
    <location>
        <begin position="95"/>
        <end position="111"/>
    </location>
</feature>
<organism evidence="6">
    <name type="scientific">Albugo laibachii Nc14</name>
    <dbReference type="NCBI Taxonomy" id="890382"/>
    <lineage>
        <taxon>Eukaryota</taxon>
        <taxon>Sar</taxon>
        <taxon>Stramenopiles</taxon>
        <taxon>Oomycota</taxon>
        <taxon>Peronosporomycetes</taxon>
        <taxon>Albuginales</taxon>
        <taxon>Albuginaceae</taxon>
        <taxon>Albugo</taxon>
    </lineage>
</organism>
<dbReference type="Pfam" id="PF03184">
    <property type="entry name" value="DDE_1"/>
    <property type="match status" value="1"/>
</dbReference>
<dbReference type="Pfam" id="PF03221">
    <property type="entry name" value="HTH_Tnp_Tc5"/>
    <property type="match status" value="1"/>
</dbReference>
<keyword evidence="2" id="KW-0863">Zinc-finger</keyword>
<feature type="domain" description="HTH CENPB-type" evidence="5">
    <location>
        <begin position="291"/>
        <end position="373"/>
    </location>
</feature>
<dbReference type="GO" id="GO:0008270">
    <property type="term" value="F:zinc ion binding"/>
    <property type="evidence" value="ECO:0007669"/>
    <property type="project" value="UniProtKB-KW"/>
</dbReference>
<proteinExistence type="predicted"/>
<dbReference type="PANTHER" id="PTHR19303:SF73">
    <property type="entry name" value="PROTEIN PDC2"/>
    <property type="match status" value="1"/>
</dbReference>
<keyword evidence="2" id="KW-0479">Metal-binding</keyword>
<dbReference type="SUPFAM" id="SSF46689">
    <property type="entry name" value="Homeodomain-like"/>
    <property type="match status" value="1"/>
</dbReference>
<dbReference type="AlphaFoldDB" id="F0WFG6"/>
<dbReference type="InterPro" id="IPR036397">
    <property type="entry name" value="RNaseH_sf"/>
</dbReference>
<protein>
    <submittedName>
        <fullName evidence="6">PREDICTED: similar to Tigger transposable elementderived protein 6 putative</fullName>
    </submittedName>
</protein>
<evidence type="ECO:0000256" key="3">
    <source>
        <dbReference type="SAM" id="MobiDB-lite"/>
    </source>
</evidence>
<accession>F0WFG6</accession>
<dbReference type="PROSITE" id="PS51253">
    <property type="entry name" value="HTH_CENPB"/>
    <property type="match status" value="1"/>
</dbReference>
<dbReference type="InterPro" id="IPR006600">
    <property type="entry name" value="HTH_CenpB_DNA-bd_dom"/>
</dbReference>
<dbReference type="InterPro" id="IPR009057">
    <property type="entry name" value="Homeodomain-like_sf"/>
</dbReference>
<dbReference type="GO" id="GO:0005634">
    <property type="term" value="C:nucleus"/>
    <property type="evidence" value="ECO:0007669"/>
    <property type="project" value="TreeGrafter"/>
</dbReference>
<keyword evidence="2" id="KW-0862">Zinc</keyword>
<evidence type="ECO:0000256" key="1">
    <source>
        <dbReference type="ARBA" id="ARBA00023125"/>
    </source>
</evidence>
<evidence type="ECO:0000256" key="2">
    <source>
        <dbReference type="PROSITE-ProRule" id="PRU00047"/>
    </source>
</evidence>
<evidence type="ECO:0000259" key="4">
    <source>
        <dbReference type="PROSITE" id="PS50158"/>
    </source>
</evidence>
<dbReference type="InterPro" id="IPR001878">
    <property type="entry name" value="Znf_CCHC"/>
</dbReference>
<dbReference type="GO" id="GO:0003677">
    <property type="term" value="F:DNA binding"/>
    <property type="evidence" value="ECO:0007669"/>
    <property type="project" value="UniProtKB-KW"/>
</dbReference>
<reference evidence="6" key="1">
    <citation type="journal article" date="2011" name="PLoS Biol.">
        <title>Gene gain and loss during evolution of obligate parasitism in the white rust pathogen of Arabidopsis thaliana.</title>
        <authorList>
            <person name="Kemen E."/>
            <person name="Gardiner A."/>
            <person name="Schultz-Larsen T."/>
            <person name="Kemen A.C."/>
            <person name="Balmuth A.L."/>
            <person name="Robert-Seilaniantz A."/>
            <person name="Bailey K."/>
            <person name="Holub E."/>
            <person name="Studholme D.J."/>
            <person name="Maclean D."/>
            <person name="Jones J.D."/>
        </authorList>
    </citation>
    <scope>NUCLEOTIDE SEQUENCE</scope>
</reference>
<dbReference type="PANTHER" id="PTHR19303">
    <property type="entry name" value="TRANSPOSON"/>
    <property type="match status" value="1"/>
</dbReference>
<dbReference type="SMART" id="SM00674">
    <property type="entry name" value="CENPB"/>
    <property type="match status" value="1"/>
</dbReference>
<name>F0WFG6_9STRA</name>
<dbReference type="Gene3D" id="1.10.10.60">
    <property type="entry name" value="Homeodomain-like"/>
    <property type="match status" value="1"/>
</dbReference>
<dbReference type="InterPro" id="IPR050863">
    <property type="entry name" value="CenT-Element_Derived"/>
</dbReference>
<gene>
    <name evidence="6" type="primary">AlNc14C82G5353</name>
    <name evidence="6" type="ORF">ALNC14_060910</name>
</gene>
<dbReference type="EMBL" id="FR824127">
    <property type="protein sequence ID" value="CCA19948.1"/>
    <property type="molecule type" value="Genomic_DNA"/>
</dbReference>
<dbReference type="PROSITE" id="PS50158">
    <property type="entry name" value="ZF_CCHC"/>
    <property type="match status" value="1"/>
</dbReference>
<dbReference type="HOGENOM" id="CLU_444398_0_0_1"/>
<reference evidence="6" key="2">
    <citation type="submission" date="2011-02" db="EMBL/GenBank/DDBJ databases">
        <authorList>
            <person name="MacLean D."/>
        </authorList>
    </citation>
    <scope>NUCLEOTIDE SEQUENCE</scope>
</reference>
<evidence type="ECO:0000313" key="6">
    <source>
        <dbReference type="EMBL" id="CCA19948.1"/>
    </source>
</evidence>
<evidence type="ECO:0000259" key="5">
    <source>
        <dbReference type="PROSITE" id="PS51253"/>
    </source>
</evidence>
<dbReference type="InterPro" id="IPR004875">
    <property type="entry name" value="DDE_SF_endonuclease_dom"/>
</dbReference>
<keyword evidence="1" id="KW-0238">DNA-binding</keyword>
<feature type="region of interest" description="Disordered" evidence="3">
    <location>
        <begin position="50"/>
        <end position="78"/>
    </location>
</feature>
<sequence>MDFYITRRGALYFWTKPSSGIARGRFVREQITTKLHQKTAEMNVSQKYVTKETNGYRKHGPGDVNVSRPRRSLRQEPKFSEKARISDSYTTNRFKCLKCGSQEHSVRNCPSCTMGEAERLVKQRYSDKKMMSDPKTTVRKAIAQGQNGDVMATVDGILNVKILFDSGADCRIISVGLVNKLATGKFLRMKALKKPNRVDTVGNSPLWITRSVLQVSIPYMKQPLRMRVRLTIDQQRTLVQHNANNDTLTLQELGLWAKKRFALPRAPSVSKLSQLLKRFRAHPELLQPCNDANVPASKISLLLDAQLLVWIEECGQRGICITGHLIRLKAERLRDELVTGSVSVAMRSRLLELTFSEDWLYNFQRHHIFKSRRTQGEAGSACATPVEKGRVALRARIVDYEGKDVYDPDETALYYCKPPNKTICTEPISGRKSDKKRLTVAVVANADGTEKLPLLFVGSAVKPHCFGRQSGEHHGEWLNELNERMKKEGRQIMLLLDNASAHCTEKLLSNVEIEMLPPNTTSVLQPMDAGVIACLKAYFHRRQGCHDVDVADSFIDNKEKITKDIYKVDNRNNSFLLIQLDSYLTRRGALNFWTKPSSGIARGRFVRGQITTKLHHHY</sequence>
<dbReference type="Gene3D" id="3.30.420.10">
    <property type="entry name" value="Ribonuclease H-like superfamily/Ribonuclease H"/>
    <property type="match status" value="1"/>
</dbReference>